<gene>
    <name evidence="4" type="primary">pol</name>
    <name evidence="4" type="ORF">CR513_13002</name>
</gene>
<feature type="domain" description="Reverse transcriptase/retrotransposon-derived protein RNase H-like" evidence="3">
    <location>
        <begin position="251"/>
        <end position="308"/>
    </location>
</feature>
<comment type="caution">
    <text evidence="4">The sequence shown here is derived from an EMBL/GenBank/DDBJ whole genome shotgun (WGS) entry which is preliminary data.</text>
</comment>
<dbReference type="FunFam" id="3.30.70.270:FF:000020">
    <property type="entry name" value="Transposon Tf2-6 polyprotein-like Protein"/>
    <property type="match status" value="1"/>
</dbReference>
<dbReference type="InterPro" id="IPR050951">
    <property type="entry name" value="Retrovirus_Pol_polyprotein"/>
</dbReference>
<dbReference type="Gene3D" id="3.30.70.270">
    <property type="match status" value="2"/>
</dbReference>
<reference evidence="4" key="1">
    <citation type="submission" date="2018-05" db="EMBL/GenBank/DDBJ databases">
        <title>Draft genome of Mucuna pruriens seed.</title>
        <authorList>
            <person name="Nnadi N.E."/>
            <person name="Vos R."/>
            <person name="Hasami M.H."/>
            <person name="Devisetty U.K."/>
            <person name="Aguiy J.C."/>
        </authorList>
    </citation>
    <scope>NUCLEOTIDE SEQUENCE [LARGE SCALE GENOMIC DNA]</scope>
    <source>
        <strain evidence="4">JCA_2017</strain>
    </source>
</reference>
<evidence type="ECO:0000313" key="4">
    <source>
        <dbReference type="EMBL" id="RDY03423.1"/>
    </source>
</evidence>
<feature type="region of interest" description="Disordered" evidence="2">
    <location>
        <begin position="1"/>
        <end position="22"/>
    </location>
</feature>
<evidence type="ECO:0000256" key="2">
    <source>
        <dbReference type="SAM" id="MobiDB-lite"/>
    </source>
</evidence>
<dbReference type="PANTHER" id="PTHR37984:SF5">
    <property type="entry name" value="PROTEIN NYNRIN-LIKE"/>
    <property type="match status" value="1"/>
</dbReference>
<keyword evidence="5" id="KW-1185">Reference proteome</keyword>
<dbReference type="OrthoDB" id="10055717at2759"/>
<sequence length="308" mass="35296">MEITKKAEFDHPRRGQERSDKTACHRDHLPHLGQLVVRDDRHEKLARQVGTFVDLEQLASLYRLQKIELGYSLGEISKKTHYCFLDGFSRYMQIHIAPEDCIRQPSPSYSIPLRTCACHLAYAMHRDCMEVFMDDLTVYVDSFDACLENLSKVLTRCIDTNLVLNFKNCHFMVTEGIVLGHLVSTRGIEVDKSKIDIITSLSNPTSVQEVFSFLGHAEFYKRFIKNFSKITLPLSKLLQKDVELKFDQPYVEAFQELKNRLTFAPILQAPNWDYPYKLMCDASNSVLGAILGQRARAGKLVHVIAYAS</sequence>
<evidence type="ECO:0000256" key="1">
    <source>
        <dbReference type="ARBA" id="ARBA00023268"/>
    </source>
</evidence>
<dbReference type="GO" id="GO:0003824">
    <property type="term" value="F:catalytic activity"/>
    <property type="evidence" value="ECO:0007669"/>
    <property type="project" value="UniProtKB-KW"/>
</dbReference>
<accession>A0A371HKV2</accession>
<evidence type="ECO:0000259" key="3">
    <source>
        <dbReference type="Pfam" id="PF17919"/>
    </source>
</evidence>
<evidence type="ECO:0000313" key="5">
    <source>
        <dbReference type="Proteomes" id="UP000257109"/>
    </source>
</evidence>
<dbReference type="EMBL" id="QJKJ01002302">
    <property type="protein sequence ID" value="RDY03423.1"/>
    <property type="molecule type" value="Genomic_DNA"/>
</dbReference>
<proteinExistence type="predicted"/>
<dbReference type="Pfam" id="PF17919">
    <property type="entry name" value="RT_RNaseH_2"/>
    <property type="match status" value="1"/>
</dbReference>
<keyword evidence="1" id="KW-0511">Multifunctional enzyme</keyword>
<organism evidence="4 5">
    <name type="scientific">Mucuna pruriens</name>
    <name type="common">Velvet bean</name>
    <name type="synonym">Dolichos pruriens</name>
    <dbReference type="NCBI Taxonomy" id="157652"/>
    <lineage>
        <taxon>Eukaryota</taxon>
        <taxon>Viridiplantae</taxon>
        <taxon>Streptophyta</taxon>
        <taxon>Embryophyta</taxon>
        <taxon>Tracheophyta</taxon>
        <taxon>Spermatophyta</taxon>
        <taxon>Magnoliopsida</taxon>
        <taxon>eudicotyledons</taxon>
        <taxon>Gunneridae</taxon>
        <taxon>Pentapetalae</taxon>
        <taxon>rosids</taxon>
        <taxon>fabids</taxon>
        <taxon>Fabales</taxon>
        <taxon>Fabaceae</taxon>
        <taxon>Papilionoideae</taxon>
        <taxon>50 kb inversion clade</taxon>
        <taxon>NPAAA clade</taxon>
        <taxon>indigoferoid/millettioid clade</taxon>
        <taxon>Phaseoleae</taxon>
        <taxon>Mucuna</taxon>
    </lineage>
</organism>
<dbReference type="PANTHER" id="PTHR37984">
    <property type="entry name" value="PROTEIN CBG26694"/>
    <property type="match status" value="1"/>
</dbReference>
<dbReference type="AlphaFoldDB" id="A0A371HKV2"/>
<dbReference type="InterPro" id="IPR041577">
    <property type="entry name" value="RT_RNaseH_2"/>
</dbReference>
<name>A0A371HKV2_MUCPR</name>
<feature type="non-terminal residue" evidence="4">
    <location>
        <position position="1"/>
    </location>
</feature>
<protein>
    <submittedName>
        <fullName evidence="4">Retrovirus-related Pol polyprotein from transposon 17.6</fullName>
    </submittedName>
</protein>
<dbReference type="InterPro" id="IPR043502">
    <property type="entry name" value="DNA/RNA_pol_sf"/>
</dbReference>
<dbReference type="Proteomes" id="UP000257109">
    <property type="component" value="Unassembled WGS sequence"/>
</dbReference>
<dbReference type="InterPro" id="IPR043128">
    <property type="entry name" value="Rev_trsase/Diguanyl_cyclase"/>
</dbReference>
<dbReference type="SUPFAM" id="SSF56672">
    <property type="entry name" value="DNA/RNA polymerases"/>
    <property type="match status" value="1"/>
</dbReference>